<dbReference type="InterPro" id="IPR008880">
    <property type="entry name" value="Trigger_fac_C"/>
</dbReference>
<dbReference type="Pfam" id="PF05697">
    <property type="entry name" value="Trigger_N"/>
    <property type="match status" value="1"/>
</dbReference>
<feature type="domain" description="Trigger factor C-terminal" evidence="14">
    <location>
        <begin position="268"/>
        <end position="428"/>
    </location>
</feature>
<evidence type="ECO:0000313" key="16">
    <source>
        <dbReference type="Proteomes" id="UP000194798"/>
    </source>
</evidence>
<dbReference type="GO" id="GO:0015031">
    <property type="term" value="P:protein transport"/>
    <property type="evidence" value="ECO:0007669"/>
    <property type="project" value="UniProtKB-UniRule"/>
</dbReference>
<dbReference type="PANTHER" id="PTHR30560">
    <property type="entry name" value="TRIGGER FACTOR CHAPERONE AND PEPTIDYL-PROLYL CIS/TRANS ISOMERASE"/>
    <property type="match status" value="1"/>
</dbReference>
<keyword evidence="6 11" id="KW-0697">Rotamase</keyword>
<keyword evidence="8 11" id="KW-0413">Isomerase</keyword>
<reference evidence="15 16" key="1">
    <citation type="submission" date="2016-12" db="EMBL/GenBank/DDBJ databases">
        <title>Thioflexothrix psekupsii D3 genome sequencing and assembly.</title>
        <authorList>
            <person name="Fomenkov A."/>
            <person name="Vincze T."/>
            <person name="Grabovich M."/>
            <person name="Anton B.P."/>
            <person name="Dubinina G."/>
            <person name="Orlova M."/>
            <person name="Belousova E."/>
            <person name="Roberts R.J."/>
        </authorList>
    </citation>
    <scope>NUCLEOTIDE SEQUENCE [LARGE SCALE GENOMIC DNA]</scope>
    <source>
        <strain evidence="15">D3</strain>
    </source>
</reference>
<dbReference type="HAMAP" id="MF_00303">
    <property type="entry name" value="Trigger_factor_Tig"/>
    <property type="match status" value="1"/>
</dbReference>
<evidence type="ECO:0000256" key="4">
    <source>
        <dbReference type="ARBA" id="ARBA00016902"/>
    </source>
</evidence>
<dbReference type="GO" id="GO:0044183">
    <property type="term" value="F:protein folding chaperone"/>
    <property type="evidence" value="ECO:0007669"/>
    <property type="project" value="TreeGrafter"/>
</dbReference>
<dbReference type="AlphaFoldDB" id="A0A251X917"/>
<evidence type="ECO:0000256" key="1">
    <source>
        <dbReference type="ARBA" id="ARBA00000971"/>
    </source>
</evidence>
<dbReference type="Pfam" id="PF05698">
    <property type="entry name" value="Trigger_C"/>
    <property type="match status" value="1"/>
</dbReference>
<evidence type="ECO:0000256" key="5">
    <source>
        <dbReference type="ARBA" id="ARBA00022618"/>
    </source>
</evidence>
<dbReference type="Pfam" id="PF00254">
    <property type="entry name" value="FKBP_C"/>
    <property type="match status" value="1"/>
</dbReference>
<name>A0A251X917_9GAMM</name>
<comment type="similarity">
    <text evidence="2 11">Belongs to the FKBP-type PPIase family. Tig subfamily.</text>
</comment>
<evidence type="ECO:0000259" key="14">
    <source>
        <dbReference type="Pfam" id="PF05698"/>
    </source>
</evidence>
<dbReference type="InterPro" id="IPR008881">
    <property type="entry name" value="Trigger_fac_ribosome-bd_bac"/>
</dbReference>
<dbReference type="EMBL" id="MSLT01000012">
    <property type="protein sequence ID" value="OUD14496.1"/>
    <property type="molecule type" value="Genomic_DNA"/>
</dbReference>
<feature type="domain" description="PPIase FKBP-type" evidence="12">
    <location>
        <begin position="160"/>
        <end position="242"/>
    </location>
</feature>
<dbReference type="InterPro" id="IPR037041">
    <property type="entry name" value="Trigger_fac_C_sf"/>
</dbReference>
<organism evidence="15 16">
    <name type="scientific">Thioflexithrix psekupsensis</name>
    <dbReference type="NCBI Taxonomy" id="1570016"/>
    <lineage>
        <taxon>Bacteria</taxon>
        <taxon>Pseudomonadati</taxon>
        <taxon>Pseudomonadota</taxon>
        <taxon>Gammaproteobacteria</taxon>
        <taxon>Thiotrichales</taxon>
        <taxon>Thioflexithrix</taxon>
    </lineage>
</organism>
<evidence type="ECO:0000256" key="3">
    <source>
        <dbReference type="ARBA" id="ARBA00013194"/>
    </source>
</evidence>
<evidence type="ECO:0000313" key="15">
    <source>
        <dbReference type="EMBL" id="OUD14496.1"/>
    </source>
</evidence>
<dbReference type="NCBIfam" id="TIGR00115">
    <property type="entry name" value="tig"/>
    <property type="match status" value="1"/>
</dbReference>
<evidence type="ECO:0000256" key="7">
    <source>
        <dbReference type="ARBA" id="ARBA00023186"/>
    </source>
</evidence>
<evidence type="ECO:0000256" key="8">
    <source>
        <dbReference type="ARBA" id="ARBA00023235"/>
    </source>
</evidence>
<dbReference type="OrthoDB" id="9767721at2"/>
<dbReference type="GO" id="GO:0043022">
    <property type="term" value="F:ribosome binding"/>
    <property type="evidence" value="ECO:0007669"/>
    <property type="project" value="TreeGrafter"/>
</dbReference>
<dbReference type="SUPFAM" id="SSF109998">
    <property type="entry name" value="Triger factor/SurA peptide-binding domain-like"/>
    <property type="match status" value="1"/>
</dbReference>
<dbReference type="InterPro" id="IPR036611">
    <property type="entry name" value="Trigger_fac_ribosome-bd_sf"/>
</dbReference>
<evidence type="ECO:0000256" key="11">
    <source>
        <dbReference type="HAMAP-Rule" id="MF_00303"/>
    </source>
</evidence>
<comment type="function">
    <text evidence="11">Involved in protein export. Acts as a chaperone by maintaining the newly synthesized protein in an open conformation. Functions as a peptidyl-prolyl cis-trans isomerase.</text>
</comment>
<comment type="catalytic activity">
    <reaction evidence="1 11">
        <text>[protein]-peptidylproline (omega=180) = [protein]-peptidylproline (omega=0)</text>
        <dbReference type="Rhea" id="RHEA:16237"/>
        <dbReference type="Rhea" id="RHEA-COMP:10747"/>
        <dbReference type="Rhea" id="RHEA-COMP:10748"/>
        <dbReference type="ChEBI" id="CHEBI:83833"/>
        <dbReference type="ChEBI" id="CHEBI:83834"/>
        <dbReference type="EC" id="5.2.1.8"/>
    </reaction>
</comment>
<dbReference type="InterPro" id="IPR027304">
    <property type="entry name" value="Trigger_fact/SurA_dom_sf"/>
</dbReference>
<dbReference type="PANTHER" id="PTHR30560:SF3">
    <property type="entry name" value="TRIGGER FACTOR-LIKE PROTEIN TIG, CHLOROPLASTIC"/>
    <property type="match status" value="1"/>
</dbReference>
<proteinExistence type="inferred from homology"/>
<keyword evidence="7 11" id="KW-0143">Chaperone</keyword>
<sequence>MQVSIEQVNALTRRVTVGIANEHIKKAVQSRLQSVARTAKINGFRPGKVPMRLVEQKYGEQIYIDVLESMIPNSLGEALKEQSLNPVSKPEIELNSELPALKRGEDLSYTAVFEVYPELGEIAYREAQVTRPVVQIDDADVDQVIAKLRQQAAKWQEVARSPAEQDKVVVSVVATLDGSPFEDNVVKEEEMLLPYSEGLAVGFSEALRGFMPGETRTLHLPAPLEYDNPDLAGKILTLEVTLHAVKEAVLPEMNAEFAVSLGVESGDVTELRTEVTQNMQREQKQALRKYLRTSVLKQLRELNPIDLPKVLVEQERDRLARVVLQKLGGLGAAPGSSDYLRIVNTIKENMVREDEPMQNVHAGLLLSELIRVHRLELSAERLKEHITEIASTYEDPASIVRYIYGERDVLRQVESSVLEEQAIDWLLEQMQVTDESMSFTQFMELANPKIMETV</sequence>
<dbReference type="PIRSF" id="PIRSF003095">
    <property type="entry name" value="Trigger_factor"/>
    <property type="match status" value="1"/>
</dbReference>
<dbReference type="Gene3D" id="1.10.3120.10">
    <property type="entry name" value="Trigger factor, C-terminal domain"/>
    <property type="match status" value="1"/>
</dbReference>
<protein>
    <recommendedName>
        <fullName evidence="4 11">Trigger factor</fullName>
        <shortName evidence="11">TF</shortName>
        <ecNumber evidence="3 11">5.2.1.8</ecNumber>
    </recommendedName>
    <alternativeName>
        <fullName evidence="10 11">PPIase</fullName>
    </alternativeName>
</protein>
<keyword evidence="5 11" id="KW-0132">Cell division</keyword>
<keyword evidence="16" id="KW-1185">Reference proteome</keyword>
<evidence type="ECO:0000259" key="12">
    <source>
        <dbReference type="Pfam" id="PF00254"/>
    </source>
</evidence>
<comment type="subcellular location">
    <subcellularLocation>
        <location evidence="11">Cytoplasm</location>
    </subcellularLocation>
    <text evidence="11">About half TF is bound to the ribosome near the polypeptide exit tunnel while the other half is free in the cytoplasm.</text>
</comment>
<dbReference type="InterPro" id="IPR046357">
    <property type="entry name" value="PPIase_dom_sf"/>
</dbReference>
<dbReference type="Proteomes" id="UP000194798">
    <property type="component" value="Unassembled WGS sequence"/>
</dbReference>
<dbReference type="Gene3D" id="3.30.70.1050">
    <property type="entry name" value="Trigger factor ribosome-binding domain"/>
    <property type="match status" value="1"/>
</dbReference>
<dbReference type="SUPFAM" id="SSF54534">
    <property type="entry name" value="FKBP-like"/>
    <property type="match status" value="1"/>
</dbReference>
<evidence type="ECO:0000256" key="10">
    <source>
        <dbReference type="ARBA" id="ARBA00029986"/>
    </source>
</evidence>
<evidence type="ECO:0000259" key="13">
    <source>
        <dbReference type="Pfam" id="PF05697"/>
    </source>
</evidence>
<dbReference type="GO" id="GO:0003755">
    <property type="term" value="F:peptidyl-prolyl cis-trans isomerase activity"/>
    <property type="evidence" value="ECO:0007669"/>
    <property type="project" value="UniProtKB-UniRule"/>
</dbReference>
<dbReference type="InterPro" id="IPR001179">
    <property type="entry name" value="PPIase_FKBP_dom"/>
</dbReference>
<dbReference type="Gene3D" id="3.10.50.40">
    <property type="match status" value="1"/>
</dbReference>
<feature type="domain" description="Trigger factor ribosome-binding bacterial" evidence="13">
    <location>
        <begin position="1"/>
        <end position="148"/>
    </location>
</feature>
<dbReference type="RefSeq" id="WP_086488276.1">
    <property type="nucleotide sequence ID" value="NZ_MSLT01000012.1"/>
</dbReference>
<dbReference type="GO" id="GO:0051301">
    <property type="term" value="P:cell division"/>
    <property type="evidence" value="ECO:0007669"/>
    <property type="project" value="UniProtKB-KW"/>
</dbReference>
<evidence type="ECO:0000256" key="2">
    <source>
        <dbReference type="ARBA" id="ARBA00005464"/>
    </source>
</evidence>
<dbReference type="GO" id="GO:0043335">
    <property type="term" value="P:protein unfolding"/>
    <property type="evidence" value="ECO:0007669"/>
    <property type="project" value="TreeGrafter"/>
</dbReference>
<comment type="domain">
    <text evidence="11">Consists of 3 domains; the N-terminus binds the ribosome, the middle domain has PPIase activity, while the C-terminus has intrinsic chaperone activity on its own.</text>
</comment>
<dbReference type="SUPFAM" id="SSF102735">
    <property type="entry name" value="Trigger factor ribosome-binding domain"/>
    <property type="match status" value="1"/>
</dbReference>
<dbReference type="EC" id="5.2.1.8" evidence="3 11"/>
<gene>
    <name evidence="11" type="primary">tig</name>
    <name evidence="15" type="ORF">TPSD3_09355</name>
</gene>
<keyword evidence="9 11" id="KW-0131">Cell cycle</keyword>
<evidence type="ECO:0000256" key="6">
    <source>
        <dbReference type="ARBA" id="ARBA00023110"/>
    </source>
</evidence>
<accession>A0A251X917</accession>
<dbReference type="GO" id="GO:0005737">
    <property type="term" value="C:cytoplasm"/>
    <property type="evidence" value="ECO:0007669"/>
    <property type="project" value="UniProtKB-SubCell"/>
</dbReference>
<dbReference type="InterPro" id="IPR005215">
    <property type="entry name" value="Trig_fac"/>
</dbReference>
<comment type="caution">
    <text evidence="15">The sequence shown here is derived from an EMBL/GenBank/DDBJ whole genome shotgun (WGS) entry which is preliminary data.</text>
</comment>
<evidence type="ECO:0000256" key="9">
    <source>
        <dbReference type="ARBA" id="ARBA00023306"/>
    </source>
</evidence>
<dbReference type="GO" id="GO:0051083">
    <property type="term" value="P:'de novo' cotranslational protein folding"/>
    <property type="evidence" value="ECO:0007669"/>
    <property type="project" value="TreeGrafter"/>
</dbReference>
<keyword evidence="11" id="KW-0963">Cytoplasm</keyword>